<dbReference type="EMBL" id="CAWUFR010000943">
    <property type="protein sequence ID" value="CAK6982056.1"/>
    <property type="molecule type" value="Genomic_DNA"/>
</dbReference>
<evidence type="ECO:0000313" key="2">
    <source>
        <dbReference type="Proteomes" id="UP001314229"/>
    </source>
</evidence>
<dbReference type="Proteomes" id="UP001314229">
    <property type="component" value="Unassembled WGS sequence"/>
</dbReference>
<proteinExistence type="predicted"/>
<name>A0AAV1QCS8_SCOSC</name>
<accession>A0AAV1QCS8</accession>
<comment type="caution">
    <text evidence="1">The sequence shown here is derived from an EMBL/GenBank/DDBJ whole genome shotgun (WGS) entry which is preliminary data.</text>
</comment>
<evidence type="ECO:0000313" key="1">
    <source>
        <dbReference type="EMBL" id="CAK6982056.1"/>
    </source>
</evidence>
<sequence>MSQIEMLRLLITQRLTAAAEEIYGVFGRIIAEYEEQISRYKIEIQRQRHLQELREKPSVCVLARQQDWSYDLYDHSLLNEALIHEFRTFNVLSIKQSAESFNLKQSCCSVREVRAPRPASSATLLFDQSDSTKSSCRN</sequence>
<protein>
    <submittedName>
        <fullName evidence="1">B-cell lymphoma 6 protein homolog</fullName>
    </submittedName>
</protein>
<keyword evidence="2" id="KW-1185">Reference proteome</keyword>
<organism evidence="1 2">
    <name type="scientific">Scomber scombrus</name>
    <name type="common">Atlantic mackerel</name>
    <name type="synonym">Scomber vernalis</name>
    <dbReference type="NCBI Taxonomy" id="13677"/>
    <lineage>
        <taxon>Eukaryota</taxon>
        <taxon>Metazoa</taxon>
        <taxon>Chordata</taxon>
        <taxon>Craniata</taxon>
        <taxon>Vertebrata</taxon>
        <taxon>Euteleostomi</taxon>
        <taxon>Actinopterygii</taxon>
        <taxon>Neopterygii</taxon>
        <taxon>Teleostei</taxon>
        <taxon>Neoteleostei</taxon>
        <taxon>Acanthomorphata</taxon>
        <taxon>Pelagiaria</taxon>
        <taxon>Scombriformes</taxon>
        <taxon>Scombridae</taxon>
        <taxon>Scomber</taxon>
    </lineage>
</organism>
<reference evidence="1 2" key="1">
    <citation type="submission" date="2024-01" db="EMBL/GenBank/DDBJ databases">
        <authorList>
            <person name="Alioto T."/>
            <person name="Alioto T."/>
            <person name="Gomez Garrido J."/>
        </authorList>
    </citation>
    <scope>NUCLEOTIDE SEQUENCE [LARGE SCALE GENOMIC DNA]</scope>
</reference>
<gene>
    <name evidence="1" type="ORF">FSCOSCO3_A025754</name>
</gene>
<dbReference type="AlphaFoldDB" id="A0AAV1QCS8"/>